<dbReference type="InterPro" id="IPR000629">
    <property type="entry name" value="RNA-helicase_DEAD-box_CS"/>
</dbReference>
<keyword evidence="1 7" id="KW-0547">Nucleotide-binding</keyword>
<evidence type="ECO:0000313" key="13">
    <source>
        <dbReference type="Proteomes" id="UP000731465"/>
    </source>
</evidence>
<dbReference type="Gene3D" id="3.40.50.300">
    <property type="entry name" value="P-loop containing nucleotide triphosphate hydrolases"/>
    <property type="match status" value="2"/>
</dbReference>
<feature type="region of interest" description="Disordered" evidence="8">
    <location>
        <begin position="375"/>
        <end position="447"/>
    </location>
</feature>
<dbReference type="CDD" id="cd18787">
    <property type="entry name" value="SF2_C_DEAD"/>
    <property type="match status" value="1"/>
</dbReference>
<dbReference type="InterPro" id="IPR044742">
    <property type="entry name" value="DEAD/DEAH_RhlB"/>
</dbReference>
<dbReference type="RefSeq" id="WP_219937355.1">
    <property type="nucleotide sequence ID" value="NZ_JAGFNY010000010.1"/>
</dbReference>
<evidence type="ECO:0000256" key="4">
    <source>
        <dbReference type="ARBA" id="ARBA00022840"/>
    </source>
</evidence>
<dbReference type="Pfam" id="PF00271">
    <property type="entry name" value="Helicase_C"/>
    <property type="match status" value="1"/>
</dbReference>
<keyword evidence="3 7" id="KW-0347">Helicase</keyword>
<dbReference type="PROSITE" id="PS00039">
    <property type="entry name" value="DEAD_ATP_HELICASE"/>
    <property type="match status" value="1"/>
</dbReference>
<dbReference type="GO" id="GO:0004386">
    <property type="term" value="F:helicase activity"/>
    <property type="evidence" value="ECO:0007669"/>
    <property type="project" value="UniProtKB-KW"/>
</dbReference>
<keyword evidence="4 7" id="KW-0067">ATP-binding</keyword>
<dbReference type="PROSITE" id="PS51194">
    <property type="entry name" value="HELICASE_CTER"/>
    <property type="match status" value="1"/>
</dbReference>
<dbReference type="EMBL" id="JAGFNY010000010">
    <property type="protein sequence ID" value="MBW7570136.1"/>
    <property type="molecule type" value="Genomic_DNA"/>
</dbReference>
<dbReference type="PROSITE" id="PS51195">
    <property type="entry name" value="Q_MOTIF"/>
    <property type="match status" value="1"/>
</dbReference>
<dbReference type="SMART" id="SM00490">
    <property type="entry name" value="HELICc"/>
    <property type="match status" value="1"/>
</dbReference>
<dbReference type="CDD" id="cd00268">
    <property type="entry name" value="DEADc"/>
    <property type="match status" value="1"/>
</dbReference>
<name>A0ABS7DHX2_9GAMM</name>
<keyword evidence="13" id="KW-1185">Reference proteome</keyword>
<organism evidence="12 13">
    <name type="scientific">Succinivibrio faecicola</name>
    <dbReference type="NCBI Taxonomy" id="2820300"/>
    <lineage>
        <taxon>Bacteria</taxon>
        <taxon>Pseudomonadati</taxon>
        <taxon>Pseudomonadota</taxon>
        <taxon>Gammaproteobacteria</taxon>
        <taxon>Aeromonadales</taxon>
        <taxon>Succinivibrionaceae</taxon>
        <taxon>Succinivibrio</taxon>
    </lineage>
</organism>
<comment type="caution">
    <text evidence="12">The sequence shown here is derived from an EMBL/GenBank/DDBJ whole genome shotgun (WGS) entry which is preliminary data.</text>
</comment>
<dbReference type="Proteomes" id="UP000731465">
    <property type="component" value="Unassembled WGS sequence"/>
</dbReference>
<protein>
    <submittedName>
        <fullName evidence="12">DEAD/DEAH box helicase</fullName>
    </submittedName>
</protein>
<dbReference type="InterPro" id="IPR001650">
    <property type="entry name" value="Helicase_C-like"/>
</dbReference>
<dbReference type="InterPro" id="IPR014001">
    <property type="entry name" value="Helicase_ATP-bd"/>
</dbReference>
<dbReference type="InterPro" id="IPR011545">
    <property type="entry name" value="DEAD/DEAH_box_helicase_dom"/>
</dbReference>
<evidence type="ECO:0000256" key="2">
    <source>
        <dbReference type="ARBA" id="ARBA00022801"/>
    </source>
</evidence>
<dbReference type="SMART" id="SM00487">
    <property type="entry name" value="DEXDc"/>
    <property type="match status" value="1"/>
</dbReference>
<dbReference type="PROSITE" id="PS51192">
    <property type="entry name" value="HELICASE_ATP_BIND_1"/>
    <property type="match status" value="1"/>
</dbReference>
<evidence type="ECO:0000259" key="11">
    <source>
        <dbReference type="PROSITE" id="PS51195"/>
    </source>
</evidence>
<evidence type="ECO:0000259" key="10">
    <source>
        <dbReference type="PROSITE" id="PS51194"/>
    </source>
</evidence>
<sequence length="447" mass="49237">MDFASLCIPDSVLLNIEKVGWQTPTPIQSLVIPRALEGADILGGAPTGTGKSAAFLIPIVSRLSLDDKTGIRAVILEPTRELAIQVASVCDELVEGMNLTAGVLTGGSSREMQRENPDSIIVATPGRLIEYLEKGWLNTETVEMYVIDEADRMLDMGFRDDVAKITRELYNRFQTMLFSATLEGSGINEFASMVLNNPIEIRIGTGGEADEMLPSNLQSRAYYAAGDTQKVKILHHLLTTVKGRSIVFVKTKERLSKLDGTLRRAGFKVATLQGDMSMAERRAAMKRFSEGSADILIATDVAARGLDITGVSHVYNFDMPANAAIYVHRAGRTARAGARGVVITFVLADEIGFLERIERYTEVDIERRAIKNICASFPPKDGGQKHQSEKKRSRASTQGKGGFDKKVKTEEKKPHKKDRLRDKKNKGKPDFALKRAKKAQKLAQKQQ</sequence>
<dbReference type="PANTHER" id="PTHR47959:SF3">
    <property type="entry name" value="ATP-DEPENDENT RNA HELICASE SRMB"/>
    <property type="match status" value="1"/>
</dbReference>
<evidence type="ECO:0000259" key="9">
    <source>
        <dbReference type="PROSITE" id="PS51192"/>
    </source>
</evidence>
<evidence type="ECO:0000256" key="6">
    <source>
        <dbReference type="PROSITE-ProRule" id="PRU00552"/>
    </source>
</evidence>
<dbReference type="Pfam" id="PF00270">
    <property type="entry name" value="DEAD"/>
    <property type="match status" value="1"/>
</dbReference>
<feature type="domain" description="DEAD-box RNA helicase Q" evidence="11">
    <location>
        <begin position="1"/>
        <end position="29"/>
    </location>
</feature>
<feature type="compositionally biased region" description="Basic and acidic residues" evidence="8">
    <location>
        <begin position="402"/>
        <end position="413"/>
    </location>
</feature>
<evidence type="ECO:0000256" key="3">
    <source>
        <dbReference type="ARBA" id="ARBA00022806"/>
    </source>
</evidence>
<comment type="similarity">
    <text evidence="5 7">Belongs to the DEAD box helicase family.</text>
</comment>
<evidence type="ECO:0000256" key="7">
    <source>
        <dbReference type="RuleBase" id="RU000492"/>
    </source>
</evidence>
<dbReference type="InterPro" id="IPR014014">
    <property type="entry name" value="RNA_helicase_DEAD_Q_motif"/>
</dbReference>
<dbReference type="InterPro" id="IPR050079">
    <property type="entry name" value="DEAD_box_RNA_helicase"/>
</dbReference>
<feature type="short sequence motif" description="Q motif" evidence="6">
    <location>
        <begin position="1"/>
        <end position="29"/>
    </location>
</feature>
<evidence type="ECO:0000256" key="8">
    <source>
        <dbReference type="SAM" id="MobiDB-lite"/>
    </source>
</evidence>
<feature type="domain" description="Helicase C-terminal" evidence="10">
    <location>
        <begin position="233"/>
        <end position="385"/>
    </location>
</feature>
<dbReference type="SUPFAM" id="SSF52540">
    <property type="entry name" value="P-loop containing nucleoside triphosphate hydrolases"/>
    <property type="match status" value="1"/>
</dbReference>
<keyword evidence="2 7" id="KW-0378">Hydrolase</keyword>
<dbReference type="InterPro" id="IPR027417">
    <property type="entry name" value="P-loop_NTPase"/>
</dbReference>
<accession>A0ABS7DHX2</accession>
<gene>
    <name evidence="12" type="ORF">J5V48_04430</name>
</gene>
<evidence type="ECO:0000256" key="5">
    <source>
        <dbReference type="ARBA" id="ARBA00038437"/>
    </source>
</evidence>
<evidence type="ECO:0000256" key="1">
    <source>
        <dbReference type="ARBA" id="ARBA00022741"/>
    </source>
</evidence>
<evidence type="ECO:0000313" key="12">
    <source>
        <dbReference type="EMBL" id="MBW7570136.1"/>
    </source>
</evidence>
<proteinExistence type="inferred from homology"/>
<reference evidence="12 13" key="1">
    <citation type="submission" date="2021-03" db="EMBL/GenBank/DDBJ databases">
        <title>Succinivibrio sp. nov. isolated from feces of cow.</title>
        <authorList>
            <person name="Choi J.-Y."/>
        </authorList>
    </citation>
    <scope>NUCLEOTIDE SEQUENCE [LARGE SCALE GENOMIC DNA]</scope>
    <source>
        <strain evidence="12 13">AGMB01872</strain>
    </source>
</reference>
<feature type="domain" description="Helicase ATP-binding" evidence="9">
    <location>
        <begin position="32"/>
        <end position="200"/>
    </location>
</feature>
<dbReference type="PANTHER" id="PTHR47959">
    <property type="entry name" value="ATP-DEPENDENT RNA HELICASE RHLE-RELATED"/>
    <property type="match status" value="1"/>
</dbReference>
<feature type="compositionally biased region" description="Basic residues" evidence="8">
    <location>
        <begin position="414"/>
        <end position="426"/>
    </location>
</feature>